<evidence type="ECO:0000313" key="2">
    <source>
        <dbReference type="Proteomes" id="UP001208888"/>
    </source>
</evidence>
<sequence length="74" mass="8337">MIKAKDFFALPPAERQLLMSQHDTLKISLGVHAEDITTSRLQDIANGTKVLEQADLLYNRDEPGVEYLVLKIRG</sequence>
<accession>A0AAJ1FUH1</accession>
<protein>
    <submittedName>
        <fullName evidence="1">Uncharacterized protein</fullName>
    </submittedName>
</protein>
<dbReference type="AlphaFoldDB" id="A0AAJ1FUH1"/>
<evidence type="ECO:0000313" key="1">
    <source>
        <dbReference type="EMBL" id="MCW0345810.1"/>
    </source>
</evidence>
<reference evidence="1" key="1">
    <citation type="submission" date="2022-06" db="EMBL/GenBank/DDBJ databases">
        <title>Dynamics of rice microbiomes reveals core vertical transmitted seed endophytes.</title>
        <authorList>
            <person name="Liao K."/>
            <person name="Zhang X."/>
        </authorList>
    </citation>
    <scope>NUCLEOTIDE SEQUENCE</scope>
    <source>
        <strain evidence="1">JT1-17</strain>
    </source>
</reference>
<dbReference type="EMBL" id="JANFVX010000019">
    <property type="protein sequence ID" value="MCW0345810.1"/>
    <property type="molecule type" value="Genomic_DNA"/>
</dbReference>
<organism evidence="1 2">
    <name type="scientific">Pantoea ananas</name>
    <name type="common">Erwinia uredovora</name>
    <dbReference type="NCBI Taxonomy" id="553"/>
    <lineage>
        <taxon>Bacteria</taxon>
        <taxon>Pseudomonadati</taxon>
        <taxon>Pseudomonadota</taxon>
        <taxon>Gammaproteobacteria</taxon>
        <taxon>Enterobacterales</taxon>
        <taxon>Erwiniaceae</taxon>
        <taxon>Pantoea</taxon>
    </lineage>
</organism>
<comment type="caution">
    <text evidence="1">The sequence shown here is derived from an EMBL/GenBank/DDBJ whole genome shotgun (WGS) entry which is preliminary data.</text>
</comment>
<gene>
    <name evidence="1" type="ORF">NB703_003903</name>
</gene>
<name>A0AAJ1FUH1_PANAN</name>
<dbReference type="RefSeq" id="WP_028723015.1">
    <property type="nucleotide sequence ID" value="NZ_JANFVX010000019.1"/>
</dbReference>
<dbReference type="Proteomes" id="UP001208888">
    <property type="component" value="Unassembled WGS sequence"/>
</dbReference>
<proteinExistence type="predicted"/>